<evidence type="ECO:0000259" key="3">
    <source>
        <dbReference type="PROSITE" id="PS51178"/>
    </source>
</evidence>
<dbReference type="InterPro" id="IPR026870">
    <property type="entry name" value="Zinc_ribbon_dom"/>
</dbReference>
<feature type="transmembrane region" description="Helical" evidence="2">
    <location>
        <begin position="86"/>
        <end position="106"/>
    </location>
</feature>
<evidence type="ECO:0000256" key="1">
    <source>
        <dbReference type="SAM" id="MobiDB-lite"/>
    </source>
</evidence>
<feature type="domain" description="PASTA" evidence="3">
    <location>
        <begin position="255"/>
        <end position="321"/>
    </location>
</feature>
<keyword evidence="2" id="KW-0812">Transmembrane</keyword>
<sequence>MFCDNCGAQTGEDERFCGKCGHPLAQTGESRPQSSDVPMPTSVPLPGGDGRPAADPITGGRPEQAASAAATASVPAAQQTLTRKQIVLTIAAVVAIALIAAAGMVITHRAGLWGAKTIPDVSAIKPAEGKKLTANVVAQQLNDQGIKTEVKKVYSGEDAGSFAGLDGVKSGDRVGSGQTVTVNESMGPGVPQGTVGKTAVDIVNTLKTMNVPVRYKQVIVNDDAKTKPGSVVATYPNDGAAVADKKTGIAVGVATKGDGIGYDIIGTDKNQAKSTLESKGYSVTLKPKFSSKHYIGKISGSDPAPGTPLESGDSVTLYYGIDASQTKTVFTGEEGGQKIMANPGDFLTGTYCKSDNTTCLTLGMEKLNSAGDYEYLFNTADDADQNRMLISSHAYQSYGAPPEDSSNAGLLINGDTGAFELFPLASATGDVYCGDELMAGEGPVGCVNGEKVTGDGSSSMSSSGLTRRMDTFYTYFPVGSDLNAVESAGYFDADALAKAKKQKAADTSRPFIVMRDKSLYGKAETEIADASRSDPNPFIPAVPGSGKTVRTVKMKPAPSNDSVYYLVENGGASLDWDSLADADVKGAGDSTASSGSTVSGADAASKKIFAELAGSQYVFSSTGDGSEYSMMALKSDGTFSGTTYTADLSDPGYSVATAPRKESKFSGRFSSAKKGSGGTYTLQCDASALKTVDGTHAISAGFDPCGEFTAYPAGTSYDTFGTGTKSVLLSRGESESGPKDWLIVNRGIADDSIPGSYERIKR</sequence>
<keyword evidence="4" id="KW-0808">Transferase</keyword>
<keyword evidence="4" id="KW-0723">Serine/threonine-protein kinase</keyword>
<dbReference type="RefSeq" id="WP_109136791.1">
    <property type="nucleotide sequence ID" value="NZ_QFFN01000004.1"/>
</dbReference>
<protein>
    <submittedName>
        <fullName evidence="4">Serine/threonine protein kinase</fullName>
    </submittedName>
</protein>
<dbReference type="Gene3D" id="3.30.10.20">
    <property type="match status" value="1"/>
</dbReference>
<gene>
    <name evidence="4" type="ORF">DF200_02835</name>
</gene>
<keyword evidence="2" id="KW-0472">Membrane</keyword>
<dbReference type="GO" id="GO:0004674">
    <property type="term" value="F:protein serine/threonine kinase activity"/>
    <property type="evidence" value="ECO:0007669"/>
    <property type="project" value="UniProtKB-KW"/>
</dbReference>
<dbReference type="OrthoDB" id="3240505at2"/>
<keyword evidence="5" id="KW-1185">Reference proteome</keyword>
<keyword evidence="4" id="KW-0418">Kinase</keyword>
<reference evidence="4 5" key="1">
    <citation type="journal article" date="2018" name="Int. J. Syst. Evol. Microbiol.">
        <title>Bifidobacterium catulorum sp. nov., a novel taxon from the faeces of the baby common marmoset (Callithrix jacchus).</title>
        <authorList>
            <person name="Modesto M."/>
            <person name="Michelini S."/>
            <person name="Oki K."/>
            <person name="Biavati B."/>
            <person name="Watanabe K."/>
            <person name="Mattarelli P."/>
        </authorList>
    </citation>
    <scope>NUCLEOTIDE SEQUENCE [LARGE SCALE GENOMIC DNA]</scope>
    <source>
        <strain evidence="4 5">MRM 8.19</strain>
    </source>
</reference>
<proteinExistence type="predicted"/>
<comment type="caution">
    <text evidence="4">The sequence shown here is derived from an EMBL/GenBank/DDBJ whole genome shotgun (WGS) entry which is preliminary data.</text>
</comment>
<dbReference type="Proteomes" id="UP000245753">
    <property type="component" value="Unassembled WGS sequence"/>
</dbReference>
<dbReference type="EMBL" id="QFFN01000004">
    <property type="protein sequence ID" value="PWG60326.1"/>
    <property type="molecule type" value="Genomic_DNA"/>
</dbReference>
<dbReference type="Pfam" id="PF13240">
    <property type="entry name" value="Zn_Ribbon_1"/>
    <property type="match status" value="1"/>
</dbReference>
<name>A0A2U2MU13_9BIFI</name>
<feature type="compositionally biased region" description="Polar residues" evidence="1">
    <location>
        <begin position="27"/>
        <end position="36"/>
    </location>
</feature>
<dbReference type="InterPro" id="IPR005543">
    <property type="entry name" value="PASTA_dom"/>
</dbReference>
<evidence type="ECO:0000313" key="5">
    <source>
        <dbReference type="Proteomes" id="UP000245753"/>
    </source>
</evidence>
<dbReference type="CDD" id="cd06577">
    <property type="entry name" value="PASTA_pknB"/>
    <property type="match status" value="1"/>
</dbReference>
<organism evidence="4 5">
    <name type="scientific">Bifidobacterium catulorum</name>
    <dbReference type="NCBI Taxonomy" id="1630173"/>
    <lineage>
        <taxon>Bacteria</taxon>
        <taxon>Bacillati</taxon>
        <taxon>Actinomycetota</taxon>
        <taxon>Actinomycetes</taxon>
        <taxon>Bifidobacteriales</taxon>
        <taxon>Bifidobacteriaceae</taxon>
        <taxon>Bifidobacterium</taxon>
    </lineage>
</organism>
<dbReference type="Pfam" id="PF03793">
    <property type="entry name" value="PASTA"/>
    <property type="match status" value="1"/>
</dbReference>
<evidence type="ECO:0000313" key="4">
    <source>
        <dbReference type="EMBL" id="PWG60326.1"/>
    </source>
</evidence>
<dbReference type="PROSITE" id="PS51178">
    <property type="entry name" value="PASTA"/>
    <property type="match status" value="1"/>
</dbReference>
<dbReference type="AlphaFoldDB" id="A0A2U2MU13"/>
<keyword evidence="2" id="KW-1133">Transmembrane helix</keyword>
<accession>A0A2U2MU13</accession>
<evidence type="ECO:0000256" key="2">
    <source>
        <dbReference type="SAM" id="Phobius"/>
    </source>
</evidence>
<feature type="region of interest" description="Disordered" evidence="1">
    <location>
        <begin position="22"/>
        <end position="71"/>
    </location>
</feature>